<feature type="transmembrane region" description="Helical" evidence="13">
    <location>
        <begin position="298"/>
        <end position="318"/>
    </location>
</feature>
<feature type="transmembrane region" description="Helical" evidence="13">
    <location>
        <begin position="209"/>
        <end position="231"/>
    </location>
</feature>
<reference evidence="14" key="2">
    <citation type="journal article" date="2021" name="PeerJ">
        <title>Extensive microbial diversity within the chicken gut microbiome revealed by metagenomics and culture.</title>
        <authorList>
            <person name="Gilroy R."/>
            <person name="Ravi A."/>
            <person name="Getino M."/>
            <person name="Pursley I."/>
            <person name="Horton D.L."/>
            <person name="Alikhan N.F."/>
            <person name="Baker D."/>
            <person name="Gharbi K."/>
            <person name="Hall N."/>
            <person name="Watson M."/>
            <person name="Adriaenssens E.M."/>
            <person name="Foster-Nyarko E."/>
            <person name="Jarju S."/>
            <person name="Secka A."/>
            <person name="Antonio M."/>
            <person name="Oren A."/>
            <person name="Chaudhuri R.R."/>
            <person name="La Ragione R."/>
            <person name="Hildebrand F."/>
            <person name="Pallen M.J."/>
        </authorList>
    </citation>
    <scope>NUCLEOTIDE SEQUENCE</scope>
    <source>
        <strain evidence="14">ChiSjej1B19-7085</strain>
    </source>
</reference>
<keyword evidence="6" id="KW-0050">Antiport</keyword>
<evidence type="ECO:0000313" key="15">
    <source>
        <dbReference type="Proteomes" id="UP000886785"/>
    </source>
</evidence>
<evidence type="ECO:0000256" key="6">
    <source>
        <dbReference type="ARBA" id="ARBA00022449"/>
    </source>
</evidence>
<feature type="transmembrane region" description="Helical" evidence="13">
    <location>
        <begin position="268"/>
        <end position="292"/>
    </location>
</feature>
<proteinExistence type="inferred from homology"/>
<accession>A0A9D1J1U8</accession>
<dbReference type="GO" id="GO:0006811">
    <property type="term" value="P:monoatomic ion transport"/>
    <property type="evidence" value="ECO:0007669"/>
    <property type="project" value="UniProtKB-KW"/>
</dbReference>
<evidence type="ECO:0000256" key="7">
    <source>
        <dbReference type="ARBA" id="ARBA00022475"/>
    </source>
</evidence>
<keyword evidence="10" id="KW-0406">Ion transport</keyword>
<feature type="transmembrane region" description="Helical" evidence="13">
    <location>
        <begin position="177"/>
        <end position="197"/>
    </location>
</feature>
<keyword evidence="5" id="KW-0813">Transport</keyword>
<comment type="function">
    <text evidence="1">Multidrug efflux pump.</text>
</comment>
<dbReference type="PANTHER" id="PTHR43298">
    <property type="entry name" value="MULTIDRUG RESISTANCE PROTEIN NORM-RELATED"/>
    <property type="match status" value="1"/>
</dbReference>
<dbReference type="GO" id="GO:0042910">
    <property type="term" value="F:xenobiotic transmembrane transporter activity"/>
    <property type="evidence" value="ECO:0007669"/>
    <property type="project" value="InterPro"/>
</dbReference>
<dbReference type="InterPro" id="IPR002528">
    <property type="entry name" value="MATE_fam"/>
</dbReference>
<dbReference type="GO" id="GO:0015297">
    <property type="term" value="F:antiporter activity"/>
    <property type="evidence" value="ECO:0007669"/>
    <property type="project" value="UniProtKB-KW"/>
</dbReference>
<feature type="transmembrane region" description="Helical" evidence="13">
    <location>
        <begin position="339"/>
        <end position="359"/>
    </location>
</feature>
<evidence type="ECO:0000256" key="3">
    <source>
        <dbReference type="ARBA" id="ARBA00010199"/>
    </source>
</evidence>
<protein>
    <recommendedName>
        <fullName evidence="4">Probable multidrug resistance protein NorM</fullName>
    </recommendedName>
    <alternativeName>
        <fullName evidence="12">Multidrug-efflux transporter</fullName>
    </alternativeName>
</protein>
<keyword evidence="9 13" id="KW-1133">Transmembrane helix</keyword>
<reference evidence="14" key="1">
    <citation type="submission" date="2020-10" db="EMBL/GenBank/DDBJ databases">
        <authorList>
            <person name="Gilroy R."/>
        </authorList>
    </citation>
    <scope>NUCLEOTIDE SEQUENCE</scope>
    <source>
        <strain evidence="14">ChiSjej1B19-7085</strain>
    </source>
</reference>
<evidence type="ECO:0000256" key="11">
    <source>
        <dbReference type="ARBA" id="ARBA00023136"/>
    </source>
</evidence>
<dbReference type="CDD" id="cd13137">
    <property type="entry name" value="MATE_NorM_like"/>
    <property type="match status" value="1"/>
</dbReference>
<dbReference type="AlphaFoldDB" id="A0A9D1J1U8"/>
<evidence type="ECO:0000256" key="9">
    <source>
        <dbReference type="ARBA" id="ARBA00022989"/>
    </source>
</evidence>
<keyword evidence="11 13" id="KW-0472">Membrane</keyword>
<organism evidence="14 15">
    <name type="scientific">Candidatus Gallacutalibacter pullicola</name>
    <dbReference type="NCBI Taxonomy" id="2840830"/>
    <lineage>
        <taxon>Bacteria</taxon>
        <taxon>Bacillati</taxon>
        <taxon>Bacillota</taxon>
        <taxon>Clostridia</taxon>
        <taxon>Eubacteriales</taxon>
        <taxon>Candidatus Gallacutalibacter</taxon>
    </lineage>
</organism>
<dbReference type="EMBL" id="DVHF01000087">
    <property type="protein sequence ID" value="HIR57580.1"/>
    <property type="molecule type" value="Genomic_DNA"/>
</dbReference>
<dbReference type="InterPro" id="IPR048279">
    <property type="entry name" value="MdtK-like"/>
</dbReference>
<feature type="transmembrane region" description="Helical" evidence="13">
    <location>
        <begin position="41"/>
        <end position="67"/>
    </location>
</feature>
<sequence length="464" mass="50653">MQFLNIDRILRGQPPLGEIPAKKDIFRRTIQIAWPSILESFLVSLVGFIDTIMVSTLGTAAIAAVGLTTQPKFIGLAIFLSLNVAVSALVARRKGQDDRENANRVLVQSIMIVLILTIIVSIVCVAFADPIIRMAGSAEDTHEDAVAYFRIIMGGMFFNVMSLVINAAQRGAGNTKIALKTNLVSNGVNIIFNYLLIGGNLGFPKLGVSGAAIATVIGTVFAFGMSVYSVTRHKDRFLCLRVYHRLHFDRATMGAILNIGSSTLAEQIFLRIGFLTYAIIVANLGTVAFAAHQVGMNIMSLSFSLGDGLSVAAVALVGQSLGANRSDLAKIYGGVCQRIGLIFACIMSVIFVCFGRYIFMLFSSDPEILDYGQMIMDLLTVVVFFQITQVIFSGCLRGAGDTRYTALVSLISVAFIRPFSGWLFCYPLALGLFGAWLGLAFDQIMRFILTWVRFRRGRWTNIKI</sequence>
<evidence type="ECO:0000256" key="12">
    <source>
        <dbReference type="ARBA" id="ARBA00031636"/>
    </source>
</evidence>
<evidence type="ECO:0000256" key="5">
    <source>
        <dbReference type="ARBA" id="ARBA00022448"/>
    </source>
</evidence>
<evidence type="ECO:0000313" key="14">
    <source>
        <dbReference type="EMBL" id="HIR57580.1"/>
    </source>
</evidence>
<feature type="transmembrane region" description="Helical" evidence="13">
    <location>
        <begin position="105"/>
        <end position="128"/>
    </location>
</feature>
<evidence type="ECO:0000256" key="13">
    <source>
        <dbReference type="SAM" id="Phobius"/>
    </source>
</evidence>
<dbReference type="GO" id="GO:0005886">
    <property type="term" value="C:plasma membrane"/>
    <property type="evidence" value="ECO:0007669"/>
    <property type="project" value="UniProtKB-SubCell"/>
</dbReference>
<dbReference type="InterPro" id="IPR050222">
    <property type="entry name" value="MATE_MdtK"/>
</dbReference>
<evidence type="ECO:0000256" key="1">
    <source>
        <dbReference type="ARBA" id="ARBA00003408"/>
    </source>
</evidence>
<evidence type="ECO:0000256" key="4">
    <source>
        <dbReference type="ARBA" id="ARBA00020268"/>
    </source>
</evidence>
<feature type="transmembrane region" description="Helical" evidence="13">
    <location>
        <begin position="371"/>
        <end position="392"/>
    </location>
</feature>
<dbReference type="PANTHER" id="PTHR43298:SF2">
    <property type="entry name" value="FMN_FAD EXPORTER YEEO-RELATED"/>
    <property type="match status" value="1"/>
</dbReference>
<comment type="subcellular location">
    <subcellularLocation>
        <location evidence="2">Cell membrane</location>
        <topology evidence="2">Multi-pass membrane protein</topology>
    </subcellularLocation>
</comment>
<dbReference type="NCBIfam" id="TIGR00797">
    <property type="entry name" value="matE"/>
    <property type="match status" value="1"/>
</dbReference>
<dbReference type="Pfam" id="PF01554">
    <property type="entry name" value="MatE"/>
    <property type="match status" value="2"/>
</dbReference>
<evidence type="ECO:0000256" key="2">
    <source>
        <dbReference type="ARBA" id="ARBA00004651"/>
    </source>
</evidence>
<dbReference type="PIRSF" id="PIRSF006603">
    <property type="entry name" value="DinF"/>
    <property type="match status" value="1"/>
</dbReference>
<keyword evidence="8 13" id="KW-0812">Transmembrane</keyword>
<feature type="transmembrane region" description="Helical" evidence="13">
    <location>
        <begin position="148"/>
        <end position="165"/>
    </location>
</feature>
<feature type="transmembrane region" description="Helical" evidence="13">
    <location>
        <begin position="73"/>
        <end position="93"/>
    </location>
</feature>
<keyword evidence="7" id="KW-1003">Cell membrane</keyword>
<gene>
    <name evidence="14" type="ORF">IAA54_07905</name>
</gene>
<evidence type="ECO:0000256" key="8">
    <source>
        <dbReference type="ARBA" id="ARBA00022692"/>
    </source>
</evidence>
<comment type="similarity">
    <text evidence="3">Belongs to the multi antimicrobial extrusion (MATE) (TC 2.A.66.1) family.</text>
</comment>
<evidence type="ECO:0000256" key="10">
    <source>
        <dbReference type="ARBA" id="ARBA00023065"/>
    </source>
</evidence>
<name>A0A9D1J1U8_9FIRM</name>
<dbReference type="Proteomes" id="UP000886785">
    <property type="component" value="Unassembled WGS sequence"/>
</dbReference>
<comment type="caution">
    <text evidence="14">The sequence shown here is derived from an EMBL/GenBank/DDBJ whole genome shotgun (WGS) entry which is preliminary data.</text>
</comment>